<sequence>MPRFSHTAPIDPLAMWSAGLQVGFLLAESQAVIAMRLWGMAGLWSVSPGENNRMVDEKLRAAQNAGAATFKAIASGQSPDRIASAAIRPFRKATRANHRRLTKRGPKAW</sequence>
<reference evidence="1 2" key="1">
    <citation type="submission" date="2016-10" db="EMBL/GenBank/DDBJ databases">
        <authorList>
            <person name="de Groot N.N."/>
        </authorList>
    </citation>
    <scope>NUCLEOTIDE SEQUENCE [LARGE SCALE GENOMIC DNA]</scope>
    <source>
        <strain evidence="1 2">DSM 29316</strain>
    </source>
</reference>
<protein>
    <recommendedName>
        <fullName evidence="3">Antifreeze protein</fullName>
    </recommendedName>
</protein>
<dbReference type="OrthoDB" id="7869201at2"/>
<dbReference type="RefSeq" id="WP_092064232.1">
    <property type="nucleotide sequence ID" value="NZ_FOJU01000003.1"/>
</dbReference>
<proteinExistence type="predicted"/>
<dbReference type="EMBL" id="FOJU01000003">
    <property type="protein sequence ID" value="SFA98495.1"/>
    <property type="molecule type" value="Genomic_DNA"/>
</dbReference>
<accession>A0A1I0XBT7</accession>
<evidence type="ECO:0000313" key="1">
    <source>
        <dbReference type="EMBL" id="SFA98495.1"/>
    </source>
</evidence>
<dbReference type="Proteomes" id="UP000198796">
    <property type="component" value="Unassembled WGS sequence"/>
</dbReference>
<evidence type="ECO:0000313" key="2">
    <source>
        <dbReference type="Proteomes" id="UP000198796"/>
    </source>
</evidence>
<keyword evidence="2" id="KW-1185">Reference proteome</keyword>
<evidence type="ECO:0008006" key="3">
    <source>
        <dbReference type="Google" id="ProtNLM"/>
    </source>
</evidence>
<dbReference type="AlphaFoldDB" id="A0A1I0XBT7"/>
<name>A0A1I0XBT7_9RHOB</name>
<dbReference type="STRING" id="871651.SAMN05421688_2107"/>
<organism evidence="1 2">
    <name type="scientific">Poseidonocella pacifica</name>
    <dbReference type="NCBI Taxonomy" id="871651"/>
    <lineage>
        <taxon>Bacteria</taxon>
        <taxon>Pseudomonadati</taxon>
        <taxon>Pseudomonadota</taxon>
        <taxon>Alphaproteobacteria</taxon>
        <taxon>Rhodobacterales</taxon>
        <taxon>Roseobacteraceae</taxon>
        <taxon>Poseidonocella</taxon>
    </lineage>
</organism>
<gene>
    <name evidence="1" type="ORF">SAMN05421688_2107</name>
</gene>